<accession>A0A916DVA4</accession>
<reference evidence="1" key="1">
    <citation type="submission" date="2022-09" db="EMBL/GenBank/DDBJ databases">
        <title>Aureispira anguillicida sp. nov., isolated from Leptocephalus of Japanese eel Anguilla japonica.</title>
        <authorList>
            <person name="Yuasa K."/>
            <person name="Mekata T."/>
            <person name="Ikunari K."/>
        </authorList>
    </citation>
    <scope>NUCLEOTIDE SEQUENCE</scope>
    <source>
        <strain evidence="1">EL160426</strain>
    </source>
</reference>
<sequence length="156" mass="18386">MNVTRQIAKHLREVYFGGNWTTSNLMDTLKDLTWEQATTQVYSFNTIATLTYHMNYYVRTVSIVLEGGVLDSKDEYSFNHPPILSQKDWEALQNEGWKNAKKFADLIEKLPEDKLWEDFVDKKYGIYYRNLQGIIEHLHYHLGQIALIKKIIIERA</sequence>
<keyword evidence="2" id="KW-1185">Reference proteome</keyword>
<dbReference type="KEGG" id="aup:AsAng_0049380"/>
<dbReference type="SUPFAM" id="SSF109854">
    <property type="entry name" value="DinB/YfiT-like putative metalloenzymes"/>
    <property type="match status" value="1"/>
</dbReference>
<dbReference type="EMBL" id="AP026867">
    <property type="protein sequence ID" value="BDS14166.1"/>
    <property type="molecule type" value="Genomic_DNA"/>
</dbReference>
<proteinExistence type="predicted"/>
<dbReference type="InterPro" id="IPR034660">
    <property type="entry name" value="DinB/YfiT-like"/>
</dbReference>
<dbReference type="Proteomes" id="UP001060919">
    <property type="component" value="Chromosome"/>
</dbReference>
<dbReference type="Gene3D" id="1.20.120.450">
    <property type="entry name" value="dinb family like domain"/>
    <property type="match status" value="1"/>
</dbReference>
<name>A0A916DVA4_9BACT</name>
<protein>
    <submittedName>
        <fullName evidence="1">DUF1572 domain-containing protein</fullName>
    </submittedName>
</protein>
<dbReference type="AlphaFoldDB" id="A0A916DVA4"/>
<dbReference type="RefSeq" id="WP_264789395.1">
    <property type="nucleotide sequence ID" value="NZ_AP026867.1"/>
</dbReference>
<evidence type="ECO:0000313" key="2">
    <source>
        <dbReference type="Proteomes" id="UP001060919"/>
    </source>
</evidence>
<evidence type="ECO:0000313" key="1">
    <source>
        <dbReference type="EMBL" id="BDS14166.1"/>
    </source>
</evidence>
<organism evidence="1 2">
    <name type="scientific">Aureispira anguillae</name>
    <dbReference type="NCBI Taxonomy" id="2864201"/>
    <lineage>
        <taxon>Bacteria</taxon>
        <taxon>Pseudomonadati</taxon>
        <taxon>Bacteroidota</taxon>
        <taxon>Saprospiria</taxon>
        <taxon>Saprospirales</taxon>
        <taxon>Saprospiraceae</taxon>
        <taxon>Aureispira</taxon>
    </lineage>
</organism>
<gene>
    <name evidence="1" type="ORF">AsAng_0049380</name>
</gene>